<dbReference type="AlphaFoldDB" id="A0A6C0H0D5"/>
<organism evidence="1">
    <name type="scientific">viral metagenome</name>
    <dbReference type="NCBI Taxonomy" id="1070528"/>
    <lineage>
        <taxon>unclassified sequences</taxon>
        <taxon>metagenomes</taxon>
        <taxon>organismal metagenomes</taxon>
    </lineage>
</organism>
<dbReference type="EMBL" id="MN739835">
    <property type="protein sequence ID" value="QHT74008.1"/>
    <property type="molecule type" value="Genomic_DNA"/>
</dbReference>
<proteinExistence type="predicted"/>
<accession>A0A6C0H0D5</accession>
<reference evidence="1" key="1">
    <citation type="journal article" date="2020" name="Nature">
        <title>Giant virus diversity and host interactions through global metagenomics.</title>
        <authorList>
            <person name="Schulz F."/>
            <person name="Roux S."/>
            <person name="Paez-Espino D."/>
            <person name="Jungbluth S."/>
            <person name="Walsh D.A."/>
            <person name="Denef V.J."/>
            <person name="McMahon K.D."/>
            <person name="Konstantinidis K.T."/>
            <person name="Eloe-Fadrosh E.A."/>
            <person name="Kyrpides N.C."/>
            <person name="Woyke T."/>
        </authorList>
    </citation>
    <scope>NUCLEOTIDE SEQUENCE</scope>
    <source>
        <strain evidence="1">GVMAG-M-3300023179-4</strain>
    </source>
</reference>
<evidence type="ECO:0000313" key="1">
    <source>
        <dbReference type="EMBL" id="QHT74008.1"/>
    </source>
</evidence>
<dbReference type="Pfam" id="PF08795">
    <property type="entry name" value="DUF1796"/>
    <property type="match status" value="1"/>
</dbReference>
<sequence>MNMYISIGSQCTTPILFDRLQVKKESLPFDWMFSTPQFVYTIIKLLLIDKKEIDDIIDNYFFVCDKRAVFQGVEHHIINTNGNVLVNSKYNVCFPHDTTSDRDKYIRRMERFKQILLDTDNYLYFVYVSVSSPNSGNYTIDGVEPIQQLYEYIEQINNILKDIRTTYKIIVFDTNKRYGVISSDILHLMYYDIEKKNNWMELLPELIDKCNNLINNKVIHK</sequence>
<dbReference type="InterPro" id="IPR014903">
    <property type="entry name" value="DUF1796"/>
</dbReference>
<name>A0A6C0H0D5_9ZZZZ</name>
<protein>
    <submittedName>
        <fullName evidence="1">Uncharacterized protein</fullName>
    </submittedName>
</protein>